<reference evidence="5 6" key="1">
    <citation type="submission" date="2019-10" db="EMBL/GenBank/DDBJ databases">
        <title>Genome sequence of Luteimicrobium xylanilyticum HY-24.</title>
        <authorList>
            <person name="Kim D.Y."/>
            <person name="Park H.-Y."/>
        </authorList>
    </citation>
    <scope>NUCLEOTIDE SEQUENCE [LARGE SCALE GENOMIC DNA]</scope>
    <source>
        <strain evidence="5 6">HY-24</strain>
    </source>
</reference>
<keyword evidence="3 5" id="KW-0808">Transferase</keyword>
<organism evidence="5 6">
    <name type="scientific">Luteimicrobium xylanilyticum</name>
    <dbReference type="NCBI Taxonomy" id="1133546"/>
    <lineage>
        <taxon>Bacteria</taxon>
        <taxon>Bacillati</taxon>
        <taxon>Actinomycetota</taxon>
        <taxon>Actinomycetes</taxon>
        <taxon>Micrococcales</taxon>
        <taxon>Luteimicrobium</taxon>
    </lineage>
</organism>
<dbReference type="PANTHER" id="PTHR45947:SF3">
    <property type="entry name" value="SULFOQUINOVOSYL TRANSFERASE SQD2"/>
    <property type="match status" value="1"/>
</dbReference>
<dbReference type="OrthoDB" id="9801609at2"/>
<dbReference type="RefSeq" id="WP_036947025.1">
    <property type="nucleotide sequence ID" value="NZ_BAABIH010000008.1"/>
</dbReference>
<evidence type="ECO:0000313" key="5">
    <source>
        <dbReference type="EMBL" id="QFU99261.1"/>
    </source>
</evidence>
<evidence type="ECO:0000256" key="2">
    <source>
        <dbReference type="ARBA" id="ARBA00022676"/>
    </source>
</evidence>
<dbReference type="GO" id="GO:0016758">
    <property type="term" value="F:hexosyltransferase activity"/>
    <property type="evidence" value="ECO:0007669"/>
    <property type="project" value="TreeGrafter"/>
</dbReference>
<dbReference type="CDD" id="cd03801">
    <property type="entry name" value="GT4_PimA-like"/>
    <property type="match status" value="1"/>
</dbReference>
<dbReference type="Pfam" id="PF13692">
    <property type="entry name" value="Glyco_trans_1_4"/>
    <property type="match status" value="1"/>
</dbReference>
<protein>
    <recommendedName>
        <fullName evidence="1">D-inositol 3-phosphate glycosyltransferase</fullName>
    </recommendedName>
</protein>
<dbReference type="InterPro" id="IPR050194">
    <property type="entry name" value="Glycosyltransferase_grp1"/>
</dbReference>
<gene>
    <name evidence="5" type="ORF">KDY119_02788</name>
</gene>
<accession>A0A5P9QCT5</accession>
<feature type="domain" description="Glycosyltransferase subfamily 4-like N-terminal" evidence="4">
    <location>
        <begin position="25"/>
        <end position="173"/>
    </location>
</feature>
<evidence type="ECO:0000313" key="6">
    <source>
        <dbReference type="Proteomes" id="UP000326702"/>
    </source>
</evidence>
<proteinExistence type="predicted"/>
<dbReference type="PANTHER" id="PTHR45947">
    <property type="entry name" value="SULFOQUINOVOSYL TRANSFERASE SQD2"/>
    <property type="match status" value="1"/>
</dbReference>
<keyword evidence="6" id="KW-1185">Reference proteome</keyword>
<dbReference type="AlphaFoldDB" id="A0A5P9QCT5"/>
<sequence length="347" mass="38468">MADWGERPLKIAMISYYLPSGSKMGIGYQVHALATELTRRGHHVDVFSDCPPVDGATYRHRHIEMTGSARTFRFALALRRIDFSSYDVIHAHGDDYWMWRRRVPRHVRTLHGSCFEEARTIKGVREKARMVLLGLSEVLASVVADRTVVVSPATRRWYPWVHDVVPNGVDLTRFTPADGARADHPVVLFVGTWGGRKRGAELAAQFRDVVRPALPDAELWMVTRDAPVDPGDGVRVLGEVSDSELADAYRQAWVFCLPSDYEGFGIPYIEAMASGVPVVATPNPGARYVTDEGRAGVLADLPTVGAALAALLGDDRERPRLRVAGLARAEEFALSSVVQQYESIYRS</sequence>
<dbReference type="Proteomes" id="UP000326702">
    <property type="component" value="Chromosome"/>
</dbReference>
<dbReference type="Pfam" id="PF13439">
    <property type="entry name" value="Glyco_transf_4"/>
    <property type="match status" value="1"/>
</dbReference>
<dbReference type="EMBL" id="CP045529">
    <property type="protein sequence ID" value="QFU99261.1"/>
    <property type="molecule type" value="Genomic_DNA"/>
</dbReference>
<dbReference type="KEGG" id="lxl:KDY119_02788"/>
<keyword evidence="2 5" id="KW-0328">Glycosyltransferase</keyword>
<evidence type="ECO:0000256" key="1">
    <source>
        <dbReference type="ARBA" id="ARBA00021292"/>
    </source>
</evidence>
<evidence type="ECO:0000259" key="4">
    <source>
        <dbReference type="Pfam" id="PF13439"/>
    </source>
</evidence>
<dbReference type="Gene3D" id="3.40.50.2000">
    <property type="entry name" value="Glycogen Phosphorylase B"/>
    <property type="match status" value="2"/>
</dbReference>
<name>A0A5P9QCT5_9MICO</name>
<dbReference type="GO" id="GO:1901137">
    <property type="term" value="P:carbohydrate derivative biosynthetic process"/>
    <property type="evidence" value="ECO:0007669"/>
    <property type="project" value="UniProtKB-ARBA"/>
</dbReference>
<dbReference type="InterPro" id="IPR028098">
    <property type="entry name" value="Glyco_trans_4-like_N"/>
</dbReference>
<evidence type="ECO:0000256" key="3">
    <source>
        <dbReference type="ARBA" id="ARBA00022679"/>
    </source>
</evidence>
<dbReference type="SUPFAM" id="SSF53756">
    <property type="entry name" value="UDP-Glycosyltransferase/glycogen phosphorylase"/>
    <property type="match status" value="1"/>
</dbReference>